<evidence type="ECO:0000256" key="1">
    <source>
        <dbReference type="SAM" id="MobiDB-lite"/>
    </source>
</evidence>
<dbReference type="EMBL" id="BDQX01000171">
    <property type="protein sequence ID" value="GBG08822.1"/>
    <property type="molecule type" value="Genomic_DNA"/>
</dbReference>
<evidence type="ECO:0000259" key="3">
    <source>
        <dbReference type="PROSITE" id="PS51762"/>
    </source>
</evidence>
<feature type="region of interest" description="Disordered" evidence="1">
    <location>
        <begin position="612"/>
        <end position="668"/>
    </location>
</feature>
<dbReference type="InterPro" id="IPR013320">
    <property type="entry name" value="ConA-like_dom_sf"/>
</dbReference>
<feature type="domain" description="GH16" evidence="3">
    <location>
        <begin position="302"/>
        <end position="592"/>
    </location>
</feature>
<keyword evidence="5" id="KW-1185">Reference proteome</keyword>
<evidence type="ECO:0000313" key="4">
    <source>
        <dbReference type="EMBL" id="GBG08822.1"/>
    </source>
</evidence>
<dbReference type="PROSITE" id="PS51762">
    <property type="entry name" value="GH16_2"/>
    <property type="match status" value="2"/>
</dbReference>
<organism evidence="4 5">
    <name type="scientific">Paenibacillus agaridevorans</name>
    <dbReference type="NCBI Taxonomy" id="171404"/>
    <lineage>
        <taxon>Bacteria</taxon>
        <taxon>Bacillati</taxon>
        <taxon>Bacillota</taxon>
        <taxon>Bacilli</taxon>
        <taxon>Bacillales</taxon>
        <taxon>Paenibacillaceae</taxon>
        <taxon>Paenibacillus</taxon>
    </lineage>
</organism>
<proteinExistence type="predicted"/>
<feature type="transmembrane region" description="Helical" evidence="2">
    <location>
        <begin position="6"/>
        <end position="28"/>
    </location>
</feature>
<dbReference type="InterPro" id="IPR008979">
    <property type="entry name" value="Galactose-bd-like_sf"/>
</dbReference>
<accession>A0A2R5EQ57</accession>
<comment type="caution">
    <text evidence="4">The sequence shown here is derived from an EMBL/GenBank/DDBJ whole genome shotgun (WGS) entry which is preliminary data.</text>
</comment>
<dbReference type="Proteomes" id="UP000245202">
    <property type="component" value="Unassembled WGS sequence"/>
</dbReference>
<name>A0A2R5EQ57_9BACL</name>
<dbReference type="Pfam" id="PF00722">
    <property type="entry name" value="Glyco_hydro_16"/>
    <property type="match status" value="2"/>
</dbReference>
<keyword evidence="2" id="KW-0812">Transmembrane</keyword>
<dbReference type="InterPro" id="IPR000757">
    <property type="entry name" value="Beta-glucanase-like"/>
</dbReference>
<dbReference type="CDD" id="cd00413">
    <property type="entry name" value="Glyco_hydrolase_16"/>
    <property type="match status" value="2"/>
</dbReference>
<dbReference type="Gene3D" id="2.60.120.200">
    <property type="match status" value="3"/>
</dbReference>
<keyword evidence="2" id="KW-1133">Transmembrane helix</keyword>
<dbReference type="SUPFAM" id="SSF49899">
    <property type="entry name" value="Concanavalin A-like lectins/glucanases"/>
    <property type="match status" value="2"/>
</dbReference>
<feature type="compositionally biased region" description="Pro residues" evidence="1">
    <location>
        <begin position="627"/>
        <end position="659"/>
    </location>
</feature>
<dbReference type="RefSeq" id="WP_108993670.1">
    <property type="nucleotide sequence ID" value="NZ_BDQX01000171.1"/>
</dbReference>
<dbReference type="SUPFAM" id="SSF49785">
    <property type="entry name" value="Galactose-binding domain-like"/>
    <property type="match status" value="1"/>
</dbReference>
<dbReference type="AlphaFoldDB" id="A0A2R5EQ57"/>
<dbReference type="Gene3D" id="2.60.120.260">
    <property type="entry name" value="Galactose-binding domain-like"/>
    <property type="match status" value="1"/>
</dbReference>
<gene>
    <name evidence="4" type="ORF">PAT3040_03424</name>
</gene>
<evidence type="ECO:0000313" key="5">
    <source>
        <dbReference type="Proteomes" id="UP000245202"/>
    </source>
</evidence>
<protein>
    <recommendedName>
        <fullName evidence="3">GH16 domain-containing protein</fullName>
    </recommendedName>
</protein>
<dbReference type="GO" id="GO:0005975">
    <property type="term" value="P:carbohydrate metabolic process"/>
    <property type="evidence" value="ECO:0007669"/>
    <property type="project" value="InterPro"/>
</dbReference>
<feature type="domain" description="GH16" evidence="3">
    <location>
        <begin position="28"/>
        <end position="300"/>
    </location>
</feature>
<dbReference type="GO" id="GO:0004553">
    <property type="term" value="F:hydrolase activity, hydrolyzing O-glycosyl compounds"/>
    <property type="evidence" value="ECO:0007669"/>
    <property type="project" value="InterPro"/>
</dbReference>
<keyword evidence="2" id="KW-0472">Membrane</keyword>
<sequence length="792" mass="87606">MVSVKFRFYSVPAIAFLVIALLMGMIALEKPNSTNAYRTEVFFDDFEGDELDTNKWLKAYRQWGGSGANGGVLPQNVSVDDGKLIIEAYGDQYSGSVKGINKDYSQRADGKRVGGAIATKDYFASGSYEVRMKVAPSLGVASAIWTFSYQEFYPGDPAYKEKPVGGQDYYAVNHEIDMEFPGRPGPAHTNISYDRGLFNTWIGENEDEYTTEYVELGQAVNDGQFHTYRFDWHTGGDGEQKRVEFYIDDVLLQTNYDHVPTNASRLWIGAWFPNNWAGTPNFDTETLDVDWVRITPFEQPGDDWFPESFPNDGWSDRDPAAQTDVLFDDFTGDALDPGKWKIANKNWGGQLGGQMSFNGGVVPQNVKLRDGNLILEAHGNKYTGPVMGINKDGSQRTDGKRVGAAVATNAYYGSGSYEVRMKVAPKFGVSSALWTFHYQELYPADPGFQCKPVGCIDDDGYYAINHEIDIEFPGRPNAAHENFSFSKALLNTWVGENEDEYTTNYTDLGSPQDDGQFHTYRFDWHTGDSGQTPRVEFYVDDQLVNTTYTHVPTNTARFWIAAWFPRNWAGKANFDTTEMVVDWVRITPFNQAGDVAVPESYFPGTNDWASFDQYPKAQSTGGTPSPTATPNPTPTITPSPSPTPTMSPTTTPSPTPTLTPTPTSGPNLIVNGGFSNTTGWTDISASPASALISGGKLNLSPSTAFSAESEKYVAVTPNQSYTISADMWSSDNATYGYLRVYNGSAVHEVGDYRSLVQNKSLTFTAAGSQVRVVLHAYKQQTGTFYFDNVMME</sequence>
<evidence type="ECO:0000256" key="2">
    <source>
        <dbReference type="SAM" id="Phobius"/>
    </source>
</evidence>
<reference evidence="4 5" key="1">
    <citation type="submission" date="2017-08" db="EMBL/GenBank/DDBJ databases">
        <title>Substantial Increase in Enzyme Production by Combined Drug-Resistance Mutations in Paenibacillus agaridevorans.</title>
        <authorList>
            <person name="Tanaka Y."/>
            <person name="Funane K."/>
            <person name="Hosaka T."/>
            <person name="Shiwa Y."/>
            <person name="Fujita N."/>
            <person name="Miyazaki T."/>
            <person name="Yoshikawa H."/>
            <person name="Murakami K."/>
            <person name="Kasahara K."/>
            <person name="Inaoka T."/>
            <person name="Hiraga Y."/>
            <person name="Ochi K."/>
        </authorList>
    </citation>
    <scope>NUCLEOTIDE SEQUENCE [LARGE SCALE GENOMIC DNA]</scope>
    <source>
        <strain evidence="4 5">T-3040</strain>
    </source>
</reference>